<dbReference type="FunFam" id="3.40.50.300:FF:000016">
    <property type="entry name" value="Oligopeptide ABC transporter ATP-binding component"/>
    <property type="match status" value="1"/>
</dbReference>
<dbReference type="PANTHER" id="PTHR43297">
    <property type="entry name" value="OLIGOPEPTIDE TRANSPORT ATP-BINDING PROTEIN APPD"/>
    <property type="match status" value="1"/>
</dbReference>
<dbReference type="Proteomes" id="UP000242699">
    <property type="component" value="Unassembled WGS sequence"/>
</dbReference>
<dbReference type="Pfam" id="PF08352">
    <property type="entry name" value="oligo_HPY"/>
    <property type="match status" value="1"/>
</dbReference>
<feature type="domain" description="ABC transporter" evidence="8">
    <location>
        <begin position="6"/>
        <end position="257"/>
    </location>
</feature>
<keyword evidence="6 9" id="KW-0067">ATP-binding</keyword>
<dbReference type="GO" id="GO:0005524">
    <property type="term" value="F:ATP binding"/>
    <property type="evidence" value="ECO:0007669"/>
    <property type="project" value="UniProtKB-KW"/>
</dbReference>
<dbReference type="EMBL" id="PXYT01000028">
    <property type="protein sequence ID" value="PSR27225.1"/>
    <property type="molecule type" value="Genomic_DNA"/>
</dbReference>
<evidence type="ECO:0000256" key="6">
    <source>
        <dbReference type="ARBA" id="ARBA00022840"/>
    </source>
</evidence>
<keyword evidence="7" id="KW-0472">Membrane</keyword>
<keyword evidence="5" id="KW-0547">Nucleotide-binding</keyword>
<comment type="subcellular location">
    <subcellularLocation>
        <location evidence="1">Cell membrane</location>
        <topology evidence="1">Peripheral membrane protein</topology>
    </subcellularLocation>
</comment>
<evidence type="ECO:0000259" key="8">
    <source>
        <dbReference type="PROSITE" id="PS50893"/>
    </source>
</evidence>
<dbReference type="Pfam" id="PF00005">
    <property type="entry name" value="ABC_tran"/>
    <property type="match status" value="1"/>
</dbReference>
<dbReference type="InterPro" id="IPR003593">
    <property type="entry name" value="AAA+_ATPase"/>
</dbReference>
<dbReference type="Gene3D" id="3.40.50.300">
    <property type="entry name" value="P-loop containing nucleotide triphosphate hydrolases"/>
    <property type="match status" value="1"/>
</dbReference>
<dbReference type="InterPro" id="IPR050388">
    <property type="entry name" value="ABC_Ni/Peptide_Import"/>
</dbReference>
<name>A0A2T2WYB0_9FIRM</name>
<gene>
    <name evidence="9" type="ORF">C7B43_12270</name>
</gene>
<keyword evidence="3" id="KW-0813">Transport</keyword>
<evidence type="ECO:0000256" key="4">
    <source>
        <dbReference type="ARBA" id="ARBA00022475"/>
    </source>
</evidence>
<dbReference type="PROSITE" id="PS50893">
    <property type="entry name" value="ABC_TRANSPORTER_2"/>
    <property type="match status" value="1"/>
</dbReference>
<evidence type="ECO:0000313" key="9">
    <source>
        <dbReference type="EMBL" id="PSR27225.1"/>
    </source>
</evidence>
<dbReference type="InterPro" id="IPR017871">
    <property type="entry name" value="ABC_transporter-like_CS"/>
</dbReference>
<proteinExistence type="inferred from homology"/>
<reference evidence="9 10" key="1">
    <citation type="journal article" date="2014" name="BMC Genomics">
        <title>Comparison of environmental and isolate Sulfobacillus genomes reveals diverse carbon, sulfur, nitrogen, and hydrogen metabolisms.</title>
        <authorList>
            <person name="Justice N.B."/>
            <person name="Norman A."/>
            <person name="Brown C.T."/>
            <person name="Singh A."/>
            <person name="Thomas B.C."/>
            <person name="Banfield J.F."/>
        </authorList>
    </citation>
    <scope>NUCLEOTIDE SEQUENCE [LARGE SCALE GENOMIC DNA]</scope>
    <source>
        <strain evidence="9">AMDSBA1</strain>
    </source>
</reference>
<dbReference type="NCBIfam" id="TIGR01727">
    <property type="entry name" value="oligo_HPY"/>
    <property type="match status" value="1"/>
</dbReference>
<evidence type="ECO:0000256" key="2">
    <source>
        <dbReference type="ARBA" id="ARBA00005417"/>
    </source>
</evidence>
<dbReference type="PROSITE" id="PS00211">
    <property type="entry name" value="ABC_TRANSPORTER_1"/>
    <property type="match status" value="1"/>
</dbReference>
<accession>A0A2T2WYB0</accession>
<keyword evidence="4" id="KW-1003">Cell membrane</keyword>
<dbReference type="SUPFAM" id="SSF52540">
    <property type="entry name" value="P-loop containing nucleoside triphosphate hydrolases"/>
    <property type="match status" value="1"/>
</dbReference>
<dbReference type="SMART" id="SM00382">
    <property type="entry name" value="AAA"/>
    <property type="match status" value="1"/>
</dbReference>
<dbReference type="GO" id="GO:0005886">
    <property type="term" value="C:plasma membrane"/>
    <property type="evidence" value="ECO:0007669"/>
    <property type="project" value="UniProtKB-SubCell"/>
</dbReference>
<dbReference type="AlphaFoldDB" id="A0A2T2WYB0"/>
<dbReference type="InterPro" id="IPR027417">
    <property type="entry name" value="P-loop_NTPase"/>
</dbReference>
<sequence length="336" mass="37317">MPERVLDVRNLSTHFFTEDGVVKSVDQVSFYINSEETLGIVGESGCGKSVTSLSIMQLIPSPPGKIVGGEILFRGENLLTKSSEEMRKIRGNDIAMIFQEPMTSLNPVYTIGDQIAEAVVLHQKVNKKEAWKRAVDMLREVGIPSPEKRVREYPHQMSGGMRQRVMIAMAMSCNPQLLIADEPTTALDVTIQAQILDLMRKLKREFHTSIMLITHDLGVVAEMADRVAVMYAGKIVEESSTGDLFREPLHPYTQGLLDSIPRLDQPAAEKLHVIEGTVPNPLNLPKGCTFAPRCPKVMDICREKTPMLTEVSEGRKVSCWLHVDPQKQPSGKEAAS</sequence>
<comment type="caution">
    <text evidence="9">The sequence shown here is derived from an EMBL/GenBank/DDBJ whole genome shotgun (WGS) entry which is preliminary data.</text>
</comment>
<evidence type="ECO:0000313" key="10">
    <source>
        <dbReference type="Proteomes" id="UP000242699"/>
    </source>
</evidence>
<comment type="similarity">
    <text evidence="2">Belongs to the ABC transporter superfamily.</text>
</comment>
<dbReference type="InterPro" id="IPR003439">
    <property type="entry name" value="ABC_transporter-like_ATP-bd"/>
</dbReference>
<dbReference type="GO" id="GO:0015833">
    <property type="term" value="P:peptide transport"/>
    <property type="evidence" value="ECO:0007669"/>
    <property type="project" value="InterPro"/>
</dbReference>
<organism evidence="9 10">
    <name type="scientific">Sulfobacillus benefaciens</name>
    <dbReference type="NCBI Taxonomy" id="453960"/>
    <lineage>
        <taxon>Bacteria</taxon>
        <taxon>Bacillati</taxon>
        <taxon>Bacillota</taxon>
        <taxon>Clostridia</taxon>
        <taxon>Eubacteriales</taxon>
        <taxon>Clostridiales Family XVII. Incertae Sedis</taxon>
        <taxon>Sulfobacillus</taxon>
    </lineage>
</organism>
<dbReference type="PANTHER" id="PTHR43297:SF2">
    <property type="entry name" value="DIPEPTIDE TRANSPORT ATP-BINDING PROTEIN DPPD"/>
    <property type="match status" value="1"/>
</dbReference>
<evidence type="ECO:0000256" key="5">
    <source>
        <dbReference type="ARBA" id="ARBA00022741"/>
    </source>
</evidence>
<dbReference type="GO" id="GO:0016887">
    <property type="term" value="F:ATP hydrolysis activity"/>
    <property type="evidence" value="ECO:0007669"/>
    <property type="project" value="InterPro"/>
</dbReference>
<evidence type="ECO:0000256" key="7">
    <source>
        <dbReference type="ARBA" id="ARBA00023136"/>
    </source>
</evidence>
<protein>
    <submittedName>
        <fullName evidence="9">Peptide ABC transporter ATP-binding protein</fullName>
    </submittedName>
</protein>
<dbReference type="InterPro" id="IPR013563">
    <property type="entry name" value="Oligopep_ABC_C"/>
</dbReference>
<evidence type="ECO:0000256" key="3">
    <source>
        <dbReference type="ARBA" id="ARBA00022448"/>
    </source>
</evidence>
<evidence type="ECO:0000256" key="1">
    <source>
        <dbReference type="ARBA" id="ARBA00004202"/>
    </source>
</evidence>
<dbReference type="CDD" id="cd03257">
    <property type="entry name" value="ABC_NikE_OppD_transporters"/>
    <property type="match status" value="1"/>
</dbReference>